<reference evidence="3 4" key="1">
    <citation type="submission" date="2015-11" db="EMBL/GenBank/DDBJ databases">
        <authorList>
            <person name="Chong T.M."/>
            <person name="Chan K.G."/>
            <person name="Dessaux Y."/>
        </authorList>
    </citation>
    <scope>NUCLEOTIDE SEQUENCE [LARGE SCALE GENOMIC DNA]</scope>
    <source>
        <strain evidence="3 4">S5.2</strain>
    </source>
</reference>
<evidence type="ECO:0000259" key="2">
    <source>
        <dbReference type="Pfam" id="PF13579"/>
    </source>
</evidence>
<dbReference type="EMBL" id="CP013124">
    <property type="protein sequence ID" value="ALN19720.1"/>
    <property type="molecule type" value="Genomic_DNA"/>
</dbReference>
<keyword evidence="4" id="KW-1185">Reference proteome</keyword>
<dbReference type="Pfam" id="PF13579">
    <property type="entry name" value="Glyco_trans_4_4"/>
    <property type="match status" value="1"/>
</dbReference>
<dbReference type="Pfam" id="PF13692">
    <property type="entry name" value="Glyco_trans_1_4"/>
    <property type="match status" value="1"/>
</dbReference>
<evidence type="ECO:0000256" key="1">
    <source>
        <dbReference type="SAM" id="Phobius"/>
    </source>
</evidence>
<protein>
    <recommendedName>
        <fullName evidence="2">Glycosyltransferase subfamily 4-like N-terminal domain-containing protein</fullName>
    </recommendedName>
</protein>
<evidence type="ECO:0000313" key="4">
    <source>
        <dbReference type="Proteomes" id="UP000028530"/>
    </source>
</evidence>
<keyword evidence="1" id="KW-1133">Transmembrane helix</keyword>
<accession>A0ABN4IV83</accession>
<proteinExistence type="predicted"/>
<dbReference type="PANTHER" id="PTHR12526">
    <property type="entry name" value="GLYCOSYLTRANSFERASE"/>
    <property type="match status" value="1"/>
</dbReference>
<dbReference type="Proteomes" id="UP000028530">
    <property type="component" value="Chromosome"/>
</dbReference>
<dbReference type="InterPro" id="IPR028098">
    <property type="entry name" value="Glyco_trans_4-like_N"/>
</dbReference>
<sequence>MRFIDVKILYLHQYFTTPSYCGGVRSYQFAKRLVESGHCVDMITSTAFFPSPRRHFQLISKHEVDGVKVHAIHIGYGNNMSFIRRIVAFLLFMLVSSAYALSFKGRDLVLASSTPLTIAVPALVVKWIYRIPLIFEVRDLWPDVPIAMGIIKNKWAQGFLRWFEMLVYRHSRKIVALSTGMQEVLIAKGVSAEKIVVVPNACDMAEFERDRPCPHELVALKQEPDTKLCLYAGTFGYVNNLSYLLDLAVEVKKRKVAIKFVLIGSGAEREMLLRRVCCEGLEGQVVIFDPVGKQVLIDYIKSVDACISFVQNNSVLFNNSANKFFDSLAAGKPIIINHGGWQADVIEENRLGIVLSRDVQRSVSRLTNFLFDGKGYAAEEILEFAQKNYSRDVLYERFYSFAIRPFMEKVDGS</sequence>
<dbReference type="SUPFAM" id="SSF53756">
    <property type="entry name" value="UDP-Glycosyltransferase/glycogen phosphorylase"/>
    <property type="match status" value="1"/>
</dbReference>
<keyword evidence="1" id="KW-0472">Membrane</keyword>
<dbReference type="PANTHER" id="PTHR12526:SF638">
    <property type="entry name" value="SPORE COAT PROTEIN SA"/>
    <property type="match status" value="1"/>
</dbReference>
<keyword evidence="1" id="KW-0812">Transmembrane</keyword>
<name>A0ABN4IV83_ECTME</name>
<dbReference type="Gene3D" id="3.40.50.2000">
    <property type="entry name" value="Glycogen Phosphorylase B"/>
    <property type="match status" value="2"/>
</dbReference>
<feature type="transmembrane region" description="Helical" evidence="1">
    <location>
        <begin position="82"/>
        <end position="102"/>
    </location>
</feature>
<feature type="domain" description="Glycosyltransferase subfamily 4-like N-terminal" evidence="2">
    <location>
        <begin position="23"/>
        <end position="200"/>
    </location>
</feature>
<dbReference type="CDD" id="cd03794">
    <property type="entry name" value="GT4_WbuB-like"/>
    <property type="match status" value="1"/>
</dbReference>
<evidence type="ECO:0000313" key="3">
    <source>
        <dbReference type="EMBL" id="ALN19720.1"/>
    </source>
</evidence>
<organism evidence="3 4">
    <name type="scientific">Ectopseudomonas mendocina S5.2</name>
    <dbReference type="NCBI Taxonomy" id="1225174"/>
    <lineage>
        <taxon>Bacteria</taxon>
        <taxon>Pseudomonadati</taxon>
        <taxon>Pseudomonadota</taxon>
        <taxon>Gammaproteobacteria</taxon>
        <taxon>Pseudomonadales</taxon>
        <taxon>Pseudomonadaceae</taxon>
        <taxon>Ectopseudomonas</taxon>
    </lineage>
</organism>
<gene>
    <name evidence="3" type="ORF">DW68_014110</name>
</gene>